<dbReference type="Proteomes" id="UP000027195">
    <property type="component" value="Unassembled WGS sequence"/>
</dbReference>
<keyword evidence="2" id="KW-0067">ATP-binding</keyword>
<dbReference type="InterPro" id="IPR011009">
    <property type="entry name" value="Kinase-like_dom_sf"/>
</dbReference>
<evidence type="ECO:0000313" key="5">
    <source>
        <dbReference type="EMBL" id="KDQ17701.1"/>
    </source>
</evidence>
<evidence type="ECO:0000256" key="3">
    <source>
        <dbReference type="SAM" id="MobiDB-lite"/>
    </source>
</evidence>
<dbReference type="AlphaFoldDB" id="A0A067N1N6"/>
<dbReference type="GO" id="GO:0005524">
    <property type="term" value="F:ATP binding"/>
    <property type="evidence" value="ECO:0007669"/>
    <property type="project" value="UniProtKB-KW"/>
</dbReference>
<keyword evidence="1" id="KW-0547">Nucleotide-binding</keyword>
<dbReference type="HOGENOM" id="CLU_533147_0_0_1"/>
<proteinExistence type="predicted"/>
<keyword evidence="6" id="KW-1185">Reference proteome</keyword>
<organism evidence="5 6">
    <name type="scientific">Botryobasidium botryosum (strain FD-172 SS1)</name>
    <dbReference type="NCBI Taxonomy" id="930990"/>
    <lineage>
        <taxon>Eukaryota</taxon>
        <taxon>Fungi</taxon>
        <taxon>Dikarya</taxon>
        <taxon>Basidiomycota</taxon>
        <taxon>Agaricomycotina</taxon>
        <taxon>Agaricomycetes</taxon>
        <taxon>Cantharellales</taxon>
        <taxon>Botryobasidiaceae</taxon>
        <taxon>Botryobasidium</taxon>
    </lineage>
</organism>
<name>A0A067N1N6_BOTB1</name>
<feature type="domain" description="Protein kinase" evidence="4">
    <location>
        <begin position="229"/>
        <end position="501"/>
    </location>
</feature>
<dbReference type="SUPFAM" id="SSF56112">
    <property type="entry name" value="Protein kinase-like (PK-like)"/>
    <property type="match status" value="1"/>
</dbReference>
<protein>
    <recommendedName>
        <fullName evidence="4">Protein kinase domain-containing protein</fullName>
    </recommendedName>
</protein>
<feature type="region of interest" description="Disordered" evidence="3">
    <location>
        <begin position="132"/>
        <end position="151"/>
    </location>
</feature>
<dbReference type="PANTHER" id="PTHR44329">
    <property type="entry name" value="SERINE/THREONINE-PROTEIN KINASE TNNI3K-RELATED"/>
    <property type="match status" value="1"/>
</dbReference>
<dbReference type="PROSITE" id="PS50011">
    <property type="entry name" value="PROTEIN_KINASE_DOM"/>
    <property type="match status" value="1"/>
</dbReference>
<dbReference type="EMBL" id="KL198023">
    <property type="protein sequence ID" value="KDQ17701.1"/>
    <property type="molecule type" value="Genomic_DNA"/>
</dbReference>
<dbReference type="PANTHER" id="PTHR44329:SF298">
    <property type="entry name" value="MIXED LINEAGE KINASE DOMAIN-LIKE PROTEIN"/>
    <property type="match status" value="1"/>
</dbReference>
<dbReference type="GO" id="GO:0004674">
    <property type="term" value="F:protein serine/threonine kinase activity"/>
    <property type="evidence" value="ECO:0007669"/>
    <property type="project" value="TreeGrafter"/>
</dbReference>
<accession>A0A067N1N6</accession>
<feature type="compositionally biased region" description="Low complexity" evidence="3">
    <location>
        <begin position="135"/>
        <end position="151"/>
    </location>
</feature>
<dbReference type="PROSITE" id="PS00109">
    <property type="entry name" value="PROTEIN_KINASE_TYR"/>
    <property type="match status" value="1"/>
</dbReference>
<dbReference type="Gene3D" id="1.10.510.10">
    <property type="entry name" value="Transferase(Phosphotransferase) domain 1"/>
    <property type="match status" value="1"/>
</dbReference>
<dbReference type="InParanoid" id="A0A067N1N6"/>
<dbReference type="InterPro" id="IPR051681">
    <property type="entry name" value="Ser/Thr_Kinases-Pseudokinases"/>
</dbReference>
<evidence type="ECO:0000313" key="6">
    <source>
        <dbReference type="Proteomes" id="UP000027195"/>
    </source>
</evidence>
<sequence>MSTMSAPIATHHASVSTEELIHTAQYKAKEPTNNSKLSRCQKQLAFLEEVVTSIRPFLTDRELSRCCEFIEQLCKEYRDLAVAIETPISSIGEFFQRRATVDRLHTRWNINAVDARKQILAYKSITATRVRTPRTQSAPVTSTTSPTQPSPDTYQPFLGDLSELSTLLGAGAGENLHEQLSHLIARTRQSLATTPEPIRSAHLEWLLKLYAITGVYPCDDGLSSLEVVPDHSKREGNGAFGTCCRGVFLKVQQVVLKSLNSDEKEKVSKRLRREATLWGQLRHPRILRFIGLHTVDDTTYMVSPYMENGHATAYVAKQPNLNCLDLLTQVAEGLQYLHDMDVVHGDLRGSNILISASGDAFIADFGLSKLLVDFDPELYSTVWHTAGNYRWLAPELMPLVAPKPGAAYQWPLRTKESDVFSFGRVIVELTTACAPFAAEVSNHPDILSQVRTLKNPQRPVGEAAFVRGLDDDMWKLAQDCWSDDPASRPTAAEIFVRLQSVSRECASPASI</sequence>
<dbReference type="STRING" id="930990.A0A067N1N6"/>
<dbReference type="Pfam" id="PF07714">
    <property type="entry name" value="PK_Tyr_Ser-Thr"/>
    <property type="match status" value="1"/>
</dbReference>
<evidence type="ECO:0000259" key="4">
    <source>
        <dbReference type="PROSITE" id="PS50011"/>
    </source>
</evidence>
<evidence type="ECO:0000256" key="1">
    <source>
        <dbReference type="ARBA" id="ARBA00022741"/>
    </source>
</evidence>
<dbReference type="InterPro" id="IPR000719">
    <property type="entry name" value="Prot_kinase_dom"/>
</dbReference>
<dbReference type="InterPro" id="IPR008266">
    <property type="entry name" value="Tyr_kinase_AS"/>
</dbReference>
<dbReference type="OrthoDB" id="5337378at2759"/>
<reference evidence="6" key="1">
    <citation type="journal article" date="2014" name="Proc. Natl. Acad. Sci. U.S.A.">
        <title>Extensive sampling of basidiomycete genomes demonstrates inadequacy of the white-rot/brown-rot paradigm for wood decay fungi.</title>
        <authorList>
            <person name="Riley R."/>
            <person name="Salamov A.A."/>
            <person name="Brown D.W."/>
            <person name="Nagy L.G."/>
            <person name="Floudas D."/>
            <person name="Held B.W."/>
            <person name="Levasseur A."/>
            <person name="Lombard V."/>
            <person name="Morin E."/>
            <person name="Otillar R."/>
            <person name="Lindquist E.A."/>
            <person name="Sun H."/>
            <person name="LaButti K.M."/>
            <person name="Schmutz J."/>
            <person name="Jabbour D."/>
            <person name="Luo H."/>
            <person name="Baker S.E."/>
            <person name="Pisabarro A.G."/>
            <person name="Walton J.D."/>
            <person name="Blanchette R.A."/>
            <person name="Henrissat B."/>
            <person name="Martin F."/>
            <person name="Cullen D."/>
            <person name="Hibbett D.S."/>
            <person name="Grigoriev I.V."/>
        </authorList>
    </citation>
    <scope>NUCLEOTIDE SEQUENCE [LARGE SCALE GENOMIC DNA]</scope>
    <source>
        <strain evidence="6">FD-172 SS1</strain>
    </source>
</reference>
<evidence type="ECO:0000256" key="2">
    <source>
        <dbReference type="ARBA" id="ARBA00022840"/>
    </source>
</evidence>
<dbReference type="InterPro" id="IPR001245">
    <property type="entry name" value="Ser-Thr/Tyr_kinase_cat_dom"/>
</dbReference>
<gene>
    <name evidence="5" type="ORF">BOTBODRAFT_580733</name>
</gene>